<dbReference type="Proteomes" id="UP000176967">
    <property type="component" value="Unassembled WGS sequence"/>
</dbReference>
<evidence type="ECO:0000313" key="2">
    <source>
        <dbReference type="EMBL" id="OGC60130.1"/>
    </source>
</evidence>
<comment type="caution">
    <text evidence="2">The sequence shown here is derived from an EMBL/GenBank/DDBJ whole genome shotgun (WGS) entry which is preliminary data.</text>
</comment>
<reference evidence="2 3" key="1">
    <citation type="journal article" date="2016" name="Nat. Commun.">
        <title>Thousands of microbial genomes shed light on interconnected biogeochemical processes in an aquifer system.</title>
        <authorList>
            <person name="Anantharaman K."/>
            <person name="Brown C.T."/>
            <person name="Hug L.A."/>
            <person name="Sharon I."/>
            <person name="Castelle C.J."/>
            <person name="Probst A.J."/>
            <person name="Thomas B.C."/>
            <person name="Singh A."/>
            <person name="Wilkins M.J."/>
            <person name="Karaoz U."/>
            <person name="Brodie E.L."/>
            <person name="Williams K.H."/>
            <person name="Hubbard S.S."/>
            <person name="Banfield J.F."/>
        </authorList>
    </citation>
    <scope>NUCLEOTIDE SEQUENCE [LARGE SCALE GENOMIC DNA]</scope>
</reference>
<organism evidence="2 3">
    <name type="scientific">candidate division WWE3 bacterium RIFCSPLOWO2_01_FULL_53_14</name>
    <dbReference type="NCBI Taxonomy" id="1802628"/>
    <lineage>
        <taxon>Bacteria</taxon>
        <taxon>Katanobacteria</taxon>
    </lineage>
</organism>
<feature type="region of interest" description="Disordered" evidence="1">
    <location>
        <begin position="166"/>
        <end position="203"/>
    </location>
</feature>
<evidence type="ECO:0000313" key="3">
    <source>
        <dbReference type="Proteomes" id="UP000176967"/>
    </source>
</evidence>
<gene>
    <name evidence="2" type="ORF">A2890_01455</name>
</gene>
<proteinExistence type="predicted"/>
<name>A0A1F4VSX1_UNCKA</name>
<feature type="compositionally biased region" description="Basic and acidic residues" evidence="1">
    <location>
        <begin position="169"/>
        <end position="188"/>
    </location>
</feature>
<evidence type="ECO:0000256" key="1">
    <source>
        <dbReference type="SAM" id="MobiDB-lite"/>
    </source>
</evidence>
<protein>
    <submittedName>
        <fullName evidence="2">Uncharacterized protein</fullName>
    </submittedName>
</protein>
<accession>A0A1F4VSX1</accession>
<sequence>MGKVIYLMVRVDQVPPLNLTQVLNWCHYSFDLVGQPVPNLQVEVRPIGNQLWAVFFREAFYRNNSEKTPLDLSDQQLMSRLLWIIPGLSVQEFRERTYIVLRLDSSRGYYDGYSEEQSRWDVDRAFFYAKQLFKIDPHLDPGNAPFVQSFVLEGVHWGAIRSHSFALPKPKEPEKEKESVSDPAKKIDIGAFLKPEAEGGTDE</sequence>
<dbReference type="STRING" id="1802628.A2890_01455"/>
<dbReference type="AlphaFoldDB" id="A0A1F4VSX1"/>
<dbReference type="EMBL" id="MEVL01000024">
    <property type="protein sequence ID" value="OGC60130.1"/>
    <property type="molecule type" value="Genomic_DNA"/>
</dbReference>